<proteinExistence type="predicted"/>
<evidence type="ECO:0000256" key="1">
    <source>
        <dbReference type="SAM" id="MobiDB-lite"/>
    </source>
</evidence>
<name>A0A6J4NIA7_9PSEU</name>
<sequence>AQRAVGRVGTACCWFLLGASTAPHRAHPRHPPRCCAGPRGRTRRGAAHGGRRPPGADEHLHRPQPGAHPSSPPRPGVDQEPGVDLRGRRNRRAPDAARRPRPARV</sequence>
<dbReference type="EMBL" id="CADCUS010000093">
    <property type="protein sequence ID" value="CAA9386767.1"/>
    <property type="molecule type" value="Genomic_DNA"/>
</dbReference>
<reference evidence="2" key="1">
    <citation type="submission" date="2020-02" db="EMBL/GenBank/DDBJ databases">
        <authorList>
            <person name="Meier V. D."/>
        </authorList>
    </citation>
    <scope>NUCLEOTIDE SEQUENCE</scope>
    <source>
        <strain evidence="2">AVDCRST_MAG66</strain>
    </source>
</reference>
<feature type="non-terminal residue" evidence="2">
    <location>
        <position position="1"/>
    </location>
</feature>
<gene>
    <name evidence="2" type="ORF">AVDCRST_MAG66-669</name>
</gene>
<evidence type="ECO:0000313" key="2">
    <source>
        <dbReference type="EMBL" id="CAA9386767.1"/>
    </source>
</evidence>
<dbReference type="AlphaFoldDB" id="A0A6J4NIA7"/>
<feature type="compositionally biased region" description="Basic residues" evidence="1">
    <location>
        <begin position="40"/>
        <end position="51"/>
    </location>
</feature>
<accession>A0A6J4NIA7</accession>
<feature type="compositionally biased region" description="Basic and acidic residues" evidence="1">
    <location>
        <begin position="83"/>
        <end position="98"/>
    </location>
</feature>
<organism evidence="2">
    <name type="scientific">uncultured Pseudonocardia sp</name>
    <dbReference type="NCBI Taxonomy" id="211455"/>
    <lineage>
        <taxon>Bacteria</taxon>
        <taxon>Bacillati</taxon>
        <taxon>Actinomycetota</taxon>
        <taxon>Actinomycetes</taxon>
        <taxon>Pseudonocardiales</taxon>
        <taxon>Pseudonocardiaceae</taxon>
        <taxon>Pseudonocardia</taxon>
        <taxon>environmental samples</taxon>
    </lineage>
</organism>
<feature type="non-terminal residue" evidence="2">
    <location>
        <position position="105"/>
    </location>
</feature>
<protein>
    <submittedName>
        <fullName evidence="2">Uncharacterized protein</fullName>
    </submittedName>
</protein>
<feature type="region of interest" description="Disordered" evidence="1">
    <location>
        <begin position="20"/>
        <end position="105"/>
    </location>
</feature>